<keyword evidence="2" id="KW-1185">Reference proteome</keyword>
<dbReference type="Proteomes" id="UP000044071">
    <property type="component" value="Unassembled WGS sequence"/>
</dbReference>
<gene>
    <name evidence="1" type="ORF">BN59_03264</name>
</gene>
<dbReference type="EMBL" id="CCSB01000004">
    <property type="protein sequence ID" value="CDZ78949.1"/>
    <property type="molecule type" value="Genomic_DNA"/>
</dbReference>
<name>A0A078L4E5_9GAMM</name>
<accession>A0A078L4E5</accession>
<proteinExistence type="predicted"/>
<dbReference type="AlphaFoldDB" id="A0A078L4E5"/>
<evidence type="ECO:0000313" key="2">
    <source>
        <dbReference type="Proteomes" id="UP000044071"/>
    </source>
</evidence>
<reference evidence="1 2" key="1">
    <citation type="submission" date="2014-06" db="EMBL/GenBank/DDBJ databases">
        <authorList>
            <person name="Urmite Genomes Urmite Genomes"/>
        </authorList>
    </citation>
    <scope>NUCLEOTIDE SEQUENCE [LARGE SCALE GENOMIC DNA]</scope>
</reference>
<evidence type="ECO:0000313" key="1">
    <source>
        <dbReference type="EMBL" id="CDZ78949.1"/>
    </source>
</evidence>
<sequence length="35" mass="4074">MGGQLRHSDPTHKILIDDYPYLRKTLITQCNQGFI</sequence>
<organism evidence="1 2">
    <name type="scientific">Legionella massiliensis</name>
    <dbReference type="NCBI Taxonomy" id="1034943"/>
    <lineage>
        <taxon>Bacteria</taxon>
        <taxon>Pseudomonadati</taxon>
        <taxon>Pseudomonadota</taxon>
        <taxon>Gammaproteobacteria</taxon>
        <taxon>Legionellales</taxon>
        <taxon>Legionellaceae</taxon>
        <taxon>Legionella</taxon>
    </lineage>
</organism>
<protein>
    <submittedName>
        <fullName evidence="1">Uncharacterized protein</fullName>
    </submittedName>
</protein>